<feature type="compositionally biased region" description="Basic and acidic residues" evidence="1">
    <location>
        <begin position="738"/>
        <end position="756"/>
    </location>
</feature>
<feature type="compositionally biased region" description="Basic and acidic residues" evidence="1">
    <location>
        <begin position="1164"/>
        <end position="1175"/>
    </location>
</feature>
<feature type="region of interest" description="Disordered" evidence="1">
    <location>
        <begin position="506"/>
        <end position="538"/>
    </location>
</feature>
<name>A0A922AGW6_CARIL</name>
<organism evidence="2 3">
    <name type="scientific">Carya illinoinensis</name>
    <name type="common">Pecan</name>
    <dbReference type="NCBI Taxonomy" id="32201"/>
    <lineage>
        <taxon>Eukaryota</taxon>
        <taxon>Viridiplantae</taxon>
        <taxon>Streptophyta</taxon>
        <taxon>Embryophyta</taxon>
        <taxon>Tracheophyta</taxon>
        <taxon>Spermatophyta</taxon>
        <taxon>Magnoliopsida</taxon>
        <taxon>eudicotyledons</taxon>
        <taxon>Gunneridae</taxon>
        <taxon>Pentapetalae</taxon>
        <taxon>rosids</taxon>
        <taxon>fabids</taxon>
        <taxon>Fagales</taxon>
        <taxon>Juglandaceae</taxon>
        <taxon>Carya</taxon>
    </lineage>
</organism>
<evidence type="ECO:0000313" key="3">
    <source>
        <dbReference type="Proteomes" id="UP000811246"/>
    </source>
</evidence>
<dbReference type="PANTHER" id="PTHR31115:SF2">
    <property type="entry name" value="OS05G0107300 PROTEIN"/>
    <property type="match status" value="1"/>
</dbReference>
<feature type="compositionally biased region" description="Basic and acidic residues" evidence="1">
    <location>
        <begin position="1259"/>
        <end position="1268"/>
    </location>
</feature>
<feature type="compositionally biased region" description="Basic residues" evidence="1">
    <location>
        <begin position="1196"/>
        <end position="1205"/>
    </location>
</feature>
<reference evidence="2" key="1">
    <citation type="submission" date="2021-01" db="EMBL/GenBank/DDBJ databases">
        <authorList>
            <person name="Lovell J.T."/>
            <person name="Bentley N."/>
            <person name="Bhattarai G."/>
            <person name="Jenkins J.W."/>
            <person name="Sreedasyam A."/>
            <person name="Alarcon Y."/>
            <person name="Bock C."/>
            <person name="Boston L."/>
            <person name="Carlson J."/>
            <person name="Cervantes K."/>
            <person name="Clermont K."/>
            <person name="Krom N."/>
            <person name="Kubenka K."/>
            <person name="Mamidi S."/>
            <person name="Mattison C."/>
            <person name="Monteros M."/>
            <person name="Pisani C."/>
            <person name="Plott C."/>
            <person name="Rajasekar S."/>
            <person name="Rhein H.S."/>
            <person name="Rohla C."/>
            <person name="Song M."/>
            <person name="Hilaire R.S."/>
            <person name="Shu S."/>
            <person name="Wells L."/>
            <person name="Wang X."/>
            <person name="Webber J."/>
            <person name="Heerema R.J."/>
            <person name="Klein P."/>
            <person name="Conner P."/>
            <person name="Grauke L."/>
            <person name="Grimwood J."/>
            <person name="Schmutz J."/>
            <person name="Randall J.J."/>
        </authorList>
    </citation>
    <scope>NUCLEOTIDE SEQUENCE</scope>
    <source>
        <tissue evidence="2">Leaf</tissue>
    </source>
</reference>
<evidence type="ECO:0000313" key="2">
    <source>
        <dbReference type="EMBL" id="KAG6680390.1"/>
    </source>
</evidence>
<feature type="compositionally biased region" description="Polar residues" evidence="1">
    <location>
        <begin position="364"/>
        <end position="380"/>
    </location>
</feature>
<feature type="region of interest" description="Disordered" evidence="1">
    <location>
        <begin position="314"/>
        <end position="484"/>
    </location>
</feature>
<proteinExistence type="predicted"/>
<evidence type="ECO:0000256" key="1">
    <source>
        <dbReference type="SAM" id="MobiDB-lite"/>
    </source>
</evidence>
<feature type="region of interest" description="Disordered" evidence="1">
    <location>
        <begin position="571"/>
        <end position="636"/>
    </location>
</feature>
<feature type="region of interest" description="Disordered" evidence="1">
    <location>
        <begin position="1141"/>
        <end position="1178"/>
    </location>
</feature>
<dbReference type="PANTHER" id="PTHR31115">
    <property type="entry name" value="OS05G0107300 PROTEIN"/>
    <property type="match status" value="1"/>
</dbReference>
<feature type="region of interest" description="Disordered" evidence="1">
    <location>
        <begin position="35"/>
        <end position="67"/>
    </location>
</feature>
<protein>
    <submittedName>
        <fullName evidence="2">Uncharacterized protein</fullName>
    </submittedName>
</protein>
<dbReference type="Proteomes" id="UP000811246">
    <property type="component" value="Chromosome 13"/>
</dbReference>
<feature type="region of interest" description="Disordered" evidence="1">
    <location>
        <begin position="1196"/>
        <end position="1268"/>
    </location>
</feature>
<comment type="caution">
    <text evidence="2">The sequence shown here is derived from an EMBL/GenBank/DDBJ whole genome shotgun (WGS) entry which is preliminary data.</text>
</comment>
<feature type="compositionally biased region" description="Polar residues" evidence="1">
    <location>
        <begin position="395"/>
        <end position="404"/>
    </location>
</feature>
<sequence length="1325" mass="145562">MAGNVRFESCSASSEEFSLTGSFLNGQRGSYSSVSLDRSGSFRDGGESRVFGSSSRGSPTSTGDLPQLSDCLMLDPVKMGDQIYSRSSELRRVLGSSFGCTLEDNSFGTSHSKPLPPVAIEELKRFKTTVRDASIKARGRVKKFADSIHKLNKYGEALNSKKQQRSDMLSNERLVGSNFVKMGTQAERYLLAPRLEEKPKNVGLNKRVRSSVAEIRAEGRTNFSSRQPLLMGKDRDMIIDVVEGSDIVEEKIRRLPAGTETWDRKMKRKRSMSAVSTRPIDGDAKPKQVVHHKFKNESALRSSNVHDFRMGSSNGCSGINKDGTTLPVGSNARATSKNESERVSLSRDLTSALSKERRMAKGNKLSSCEDNAIVSPNSLSKGKVPLAPRSGPAMSGSSSPNLPCTSGALEVSERSSSINKFHSTSGSNNRKRPLPTGSPSMAQWVGQRPQKISRTRRANLVSPVSTHDEVKMSSEGCSPSDLGARETSIGTNGSLLARNDKHFRVKHEHVSSPARLSESEESGAGENLESRLKGKGSGSFVAADERGVNSVHNAVPSVLFTKKNKVINKEKIGDGVHRQGRSGRGSLVSRASISPMGEKLDTPAKPPRSTRLASEKNGSKSGRPQKKLSDRKAINRLGHTSIGSSLDLAAESDDDREELSKAANFACNASYLACSSSFWKNMEPIFGSVSLLDASYLKQQLKSTQENGESMFQLPSHGKNVLSEVPGKNCWSQALDSGQRERSLEEKLASGDLDNQDRDNDTFEKFDLEMTTEATPFYQKVLSALIAEDETEEFEENNEGRDMSFQYNRDDFSNETCLPIDVDNTNWLRTESKSESFLGLQTQKKCAVNRFSCNGRTNFIRDTSIHNKLSSEDLFQEDPGFMHSNKGTFPSFSEYGVDGQLAEYTNASGIFSVDCPYDQMCLEDKLLLELQSIGLYPEKVPALADGEDEAIDQEMVELQKKLCQKVEKKKVHVNKIIKAVEEGRKMDERGLEQVAMDRLVELAYKKQLATRGNSASKCGVTRVSKQVALGFMKRTLSRCRTYEDTGKSCFTEPALQDLIFAAPPHCDAAIILPAETQNFQPELEMSGSFLNRAERHDLHNDKTGSSSFDVGNLNYPSDQDFAKTGPIFNRGKKKELLLDDVGGTDSSRARSTHGNNQVGGTKGKRSERERDKDMAGRNSVAKVSYASMGNFKGERKMKTKPKLKGTRLQPSGDGFVNKFTETTHPEYHSNRGSSEVVANGSSAKGDTRLMSGGDIPQDSSKEIKGPRDDTNLRLNELDNIELHVANDFCGPEDLSTLLNFDDDGLQDHYSAGLDIPMDDLSEVLL</sequence>
<dbReference type="EMBL" id="CM031837">
    <property type="protein sequence ID" value="KAG6680390.1"/>
    <property type="molecule type" value="Genomic_DNA"/>
</dbReference>
<feature type="compositionally biased region" description="Low complexity" evidence="1">
    <location>
        <begin position="52"/>
        <end position="63"/>
    </location>
</feature>
<accession>A0A922AGW6</accession>
<gene>
    <name evidence="2" type="ORF">I3842_13G039300</name>
</gene>
<feature type="compositionally biased region" description="Polar residues" evidence="1">
    <location>
        <begin position="414"/>
        <end position="428"/>
    </location>
</feature>
<feature type="region of interest" description="Disordered" evidence="1">
    <location>
        <begin position="263"/>
        <end position="289"/>
    </location>
</feature>
<feature type="compositionally biased region" description="Basic and acidic residues" evidence="1">
    <location>
        <begin position="336"/>
        <end position="345"/>
    </location>
</feature>
<feature type="region of interest" description="Disordered" evidence="1">
    <location>
        <begin position="734"/>
        <end position="756"/>
    </location>
</feature>